<dbReference type="Gene3D" id="3.30.450.20">
    <property type="entry name" value="PAS domain"/>
    <property type="match status" value="2"/>
</dbReference>
<evidence type="ECO:0008006" key="7">
    <source>
        <dbReference type="Google" id="ProtNLM"/>
    </source>
</evidence>
<evidence type="ECO:0000313" key="6">
    <source>
        <dbReference type="Proteomes" id="UP000215509"/>
    </source>
</evidence>
<evidence type="ECO:0000259" key="1">
    <source>
        <dbReference type="PROSITE" id="PS50112"/>
    </source>
</evidence>
<dbReference type="InterPro" id="IPR029787">
    <property type="entry name" value="Nucleotide_cyclase"/>
</dbReference>
<dbReference type="NCBIfam" id="TIGR00229">
    <property type="entry name" value="sensory_box"/>
    <property type="match status" value="2"/>
</dbReference>
<dbReference type="Gene3D" id="3.20.20.450">
    <property type="entry name" value="EAL domain"/>
    <property type="match status" value="1"/>
</dbReference>
<dbReference type="SMART" id="SM00086">
    <property type="entry name" value="PAC"/>
    <property type="match status" value="2"/>
</dbReference>
<dbReference type="OrthoDB" id="9759607at2"/>
<dbReference type="NCBIfam" id="TIGR00254">
    <property type="entry name" value="GGDEF"/>
    <property type="match status" value="1"/>
</dbReference>
<dbReference type="CDD" id="cd00130">
    <property type="entry name" value="PAS"/>
    <property type="match status" value="2"/>
</dbReference>
<dbReference type="EMBL" id="NMQW01000011">
    <property type="protein sequence ID" value="OXM86988.1"/>
    <property type="molecule type" value="Genomic_DNA"/>
</dbReference>
<dbReference type="Pfam" id="PF00990">
    <property type="entry name" value="GGDEF"/>
    <property type="match status" value="1"/>
</dbReference>
<organism evidence="5 6">
    <name type="scientific">Paenibacillus rigui</name>
    <dbReference type="NCBI Taxonomy" id="554312"/>
    <lineage>
        <taxon>Bacteria</taxon>
        <taxon>Bacillati</taxon>
        <taxon>Bacillota</taxon>
        <taxon>Bacilli</taxon>
        <taxon>Bacillales</taxon>
        <taxon>Paenibacillaceae</taxon>
        <taxon>Paenibacillus</taxon>
    </lineage>
</organism>
<protein>
    <recommendedName>
        <fullName evidence="7">GGDEF domain-containing protein</fullName>
    </recommendedName>
</protein>
<dbReference type="Pfam" id="PF00563">
    <property type="entry name" value="EAL"/>
    <property type="match status" value="1"/>
</dbReference>
<dbReference type="InterPro" id="IPR001610">
    <property type="entry name" value="PAC"/>
</dbReference>
<dbReference type="CDD" id="cd01948">
    <property type="entry name" value="EAL"/>
    <property type="match status" value="1"/>
</dbReference>
<evidence type="ECO:0000259" key="4">
    <source>
        <dbReference type="PROSITE" id="PS50887"/>
    </source>
</evidence>
<dbReference type="SMART" id="SM00091">
    <property type="entry name" value="PAS"/>
    <property type="match status" value="2"/>
</dbReference>
<dbReference type="PANTHER" id="PTHR44757">
    <property type="entry name" value="DIGUANYLATE CYCLASE DGCP"/>
    <property type="match status" value="1"/>
</dbReference>
<dbReference type="InterPro" id="IPR043128">
    <property type="entry name" value="Rev_trsase/Diguanyl_cyclase"/>
</dbReference>
<name>A0A229UU95_9BACL</name>
<dbReference type="Gene3D" id="2.10.70.100">
    <property type="match status" value="1"/>
</dbReference>
<dbReference type="InterPro" id="IPR052155">
    <property type="entry name" value="Biofilm_reg_signaling"/>
</dbReference>
<accession>A0A229UU95</accession>
<gene>
    <name evidence="5" type="ORF">CF651_07550</name>
</gene>
<dbReference type="Gene3D" id="3.30.70.270">
    <property type="match status" value="1"/>
</dbReference>
<dbReference type="InterPro" id="IPR000700">
    <property type="entry name" value="PAS-assoc_C"/>
</dbReference>
<dbReference type="AlphaFoldDB" id="A0A229UU95"/>
<dbReference type="InterPro" id="IPR013655">
    <property type="entry name" value="PAS_fold_3"/>
</dbReference>
<dbReference type="CDD" id="cd01949">
    <property type="entry name" value="GGDEF"/>
    <property type="match status" value="1"/>
</dbReference>
<proteinExistence type="predicted"/>
<dbReference type="Proteomes" id="UP000215509">
    <property type="component" value="Unassembled WGS sequence"/>
</dbReference>
<comment type="caution">
    <text evidence="5">The sequence shown here is derived from an EMBL/GenBank/DDBJ whole genome shotgun (WGS) entry which is preliminary data.</text>
</comment>
<dbReference type="SMART" id="SM00267">
    <property type="entry name" value="GGDEF"/>
    <property type="match status" value="1"/>
</dbReference>
<dbReference type="PROSITE" id="PS50883">
    <property type="entry name" value="EAL"/>
    <property type="match status" value="1"/>
</dbReference>
<feature type="domain" description="PAS" evidence="1">
    <location>
        <begin position="20"/>
        <end position="90"/>
    </location>
</feature>
<feature type="domain" description="GGDEF" evidence="4">
    <location>
        <begin position="303"/>
        <end position="435"/>
    </location>
</feature>
<dbReference type="Pfam" id="PF08447">
    <property type="entry name" value="PAS_3"/>
    <property type="match status" value="1"/>
</dbReference>
<dbReference type="InterPro" id="IPR000160">
    <property type="entry name" value="GGDEF_dom"/>
</dbReference>
<feature type="domain" description="EAL" evidence="3">
    <location>
        <begin position="444"/>
        <end position="692"/>
    </location>
</feature>
<dbReference type="FunFam" id="3.30.70.270:FF:000001">
    <property type="entry name" value="Diguanylate cyclase domain protein"/>
    <property type="match status" value="1"/>
</dbReference>
<dbReference type="SUPFAM" id="SSF141868">
    <property type="entry name" value="EAL domain-like"/>
    <property type="match status" value="1"/>
</dbReference>
<feature type="domain" description="PAC" evidence="2">
    <location>
        <begin position="219"/>
        <end position="271"/>
    </location>
</feature>
<dbReference type="InterPro" id="IPR035919">
    <property type="entry name" value="EAL_sf"/>
</dbReference>
<evidence type="ECO:0000259" key="3">
    <source>
        <dbReference type="PROSITE" id="PS50883"/>
    </source>
</evidence>
<sequence length="701" mass="80159">MSTLRENNLLMERHLMIDNLQESLLSLFEYNPDPCYILDLRGKFIAFNDATLKLTGYSKEELLAMTFHPLIVPEQLEDVRRTFHTIVTIGMKADFEVMLYAKSGELLHLSVTAMPVNIGGETTGVIGMVKNLTKSKRLEQSLLNTQTQLKNIFDSVKVCLWSRHLVTEETQVSPACEVIYGFSQQQFVDNPYLWKQVIYPDDLPDVEKRQRSMACGEALSHEYRIVRADGEVRWVHDYTVPVLNQAGAVVRLDGVISDISVRKKTEERLYTLAYHDALTGLPNRRFIRERIRTVIGQAERKRTKVFILYLDLDGFKSINDSLGHSGGDRLLQRVSKRITRCLRQGDPIARIGGDEFAIILEEATETDVELIADRILEAVAKPFRMTHQEFIVTTSIGISVYPEHGDHHEPLFKRADQAMYFAKEKGKNQIQWFNQEISDKVERRLMLEQGLRKALLQEEFVLYYQPIVNVVTKRIVGTEALIRWKHAAGLISPLEFIQIAEELGHIVQIGEWVLRTACIQNKMWQGLARESLFVSVNLSVRQLEQDGFVESLQAILEETELDPRYLHVEITESAAIKNIHQALTVLQTLSSLGVSISIDDFGTGYSSLSYLEKLPIHTLKIDQMFIRSNQMAIIKAIIAMANSLNLCVIAEGVETKEQLRRIRDIGCSDMQGYWFSEPVQPQIIESFLLDTDLWSRFLEKA</sequence>
<dbReference type="Pfam" id="PF13426">
    <property type="entry name" value="PAS_9"/>
    <property type="match status" value="1"/>
</dbReference>
<dbReference type="PROSITE" id="PS50113">
    <property type="entry name" value="PAC"/>
    <property type="match status" value="2"/>
</dbReference>
<keyword evidence="6" id="KW-1185">Reference proteome</keyword>
<dbReference type="PROSITE" id="PS50887">
    <property type="entry name" value="GGDEF"/>
    <property type="match status" value="1"/>
</dbReference>
<dbReference type="InterPro" id="IPR035965">
    <property type="entry name" value="PAS-like_dom_sf"/>
</dbReference>
<dbReference type="InterPro" id="IPR001633">
    <property type="entry name" value="EAL_dom"/>
</dbReference>
<dbReference type="SMART" id="SM00052">
    <property type="entry name" value="EAL"/>
    <property type="match status" value="1"/>
</dbReference>
<dbReference type="InterPro" id="IPR000014">
    <property type="entry name" value="PAS"/>
</dbReference>
<dbReference type="SUPFAM" id="SSF55073">
    <property type="entry name" value="Nucleotide cyclase"/>
    <property type="match status" value="1"/>
</dbReference>
<dbReference type="SUPFAM" id="SSF55785">
    <property type="entry name" value="PYP-like sensor domain (PAS domain)"/>
    <property type="match status" value="2"/>
</dbReference>
<dbReference type="PANTHER" id="PTHR44757:SF2">
    <property type="entry name" value="BIOFILM ARCHITECTURE MAINTENANCE PROTEIN MBAA"/>
    <property type="match status" value="1"/>
</dbReference>
<evidence type="ECO:0000313" key="5">
    <source>
        <dbReference type="EMBL" id="OXM86988.1"/>
    </source>
</evidence>
<evidence type="ECO:0000259" key="2">
    <source>
        <dbReference type="PROSITE" id="PS50113"/>
    </source>
</evidence>
<feature type="domain" description="PAC" evidence="2">
    <location>
        <begin position="93"/>
        <end position="144"/>
    </location>
</feature>
<dbReference type="PROSITE" id="PS50112">
    <property type="entry name" value="PAS"/>
    <property type="match status" value="1"/>
</dbReference>
<reference evidence="5 6" key="1">
    <citation type="submission" date="2017-07" db="EMBL/GenBank/DDBJ databases">
        <title>Genome sequencing and assembly of Paenibacillus rigui.</title>
        <authorList>
            <person name="Mayilraj S."/>
        </authorList>
    </citation>
    <scope>NUCLEOTIDE SEQUENCE [LARGE SCALE GENOMIC DNA]</scope>
    <source>
        <strain evidence="5 6">JCM 16352</strain>
    </source>
</reference>